<organism evidence="2 3">
    <name type="scientific">Goodfellowiella coeruleoviolacea</name>
    <dbReference type="NCBI Taxonomy" id="334858"/>
    <lineage>
        <taxon>Bacteria</taxon>
        <taxon>Bacillati</taxon>
        <taxon>Actinomycetota</taxon>
        <taxon>Actinomycetes</taxon>
        <taxon>Pseudonocardiales</taxon>
        <taxon>Pseudonocardiaceae</taxon>
        <taxon>Goodfellowiella</taxon>
    </lineage>
</organism>
<dbReference type="CDD" id="cd00090">
    <property type="entry name" value="HTH_ARSR"/>
    <property type="match status" value="1"/>
</dbReference>
<dbReference type="AlphaFoldDB" id="A0AAE3KG33"/>
<comment type="caution">
    <text evidence="2">The sequence shown here is derived from an EMBL/GenBank/DDBJ whole genome shotgun (WGS) entry which is preliminary data.</text>
</comment>
<dbReference type="EMBL" id="JAMTCK010000004">
    <property type="protein sequence ID" value="MCP2165049.1"/>
    <property type="molecule type" value="Genomic_DNA"/>
</dbReference>
<keyword evidence="3" id="KW-1185">Reference proteome</keyword>
<feature type="compositionally biased region" description="Low complexity" evidence="1">
    <location>
        <begin position="246"/>
        <end position="255"/>
    </location>
</feature>
<gene>
    <name evidence="2" type="ORF">LX83_001898</name>
</gene>
<evidence type="ECO:0000313" key="3">
    <source>
        <dbReference type="Proteomes" id="UP001206128"/>
    </source>
</evidence>
<dbReference type="InterPro" id="IPR036390">
    <property type="entry name" value="WH_DNA-bd_sf"/>
</dbReference>
<proteinExistence type="predicted"/>
<dbReference type="Gene3D" id="1.10.10.10">
    <property type="entry name" value="Winged helix-like DNA-binding domain superfamily/Winged helix DNA-binding domain"/>
    <property type="match status" value="1"/>
</dbReference>
<dbReference type="InterPro" id="IPR011991">
    <property type="entry name" value="ArsR-like_HTH"/>
</dbReference>
<evidence type="ECO:0000313" key="2">
    <source>
        <dbReference type="EMBL" id="MCP2165049.1"/>
    </source>
</evidence>
<accession>A0AAE3KG33</accession>
<sequence length="255" mass="26732">MTTDPAISAVAALDDPLRRGMYRFIRQAHRPVTRDEAAASVGISRKLAAFHLDKLVDAGLLRARYEPAGGIRRVGRAPKVYEPADTDIRVSIPERRHELLADILLGAVLTEAGDENARQAAVRVAGERGAELGGAERDRARPGRLGAERALTLAEGVLARHGFEPARQSPTCVRLRNCPFHPLAASAPDLVCGINHAFLSGVLTGLRAATVRAVLAPRAGECCVELRAAAAPRQAAGSTDGGGSGDAAAPRPGAD</sequence>
<feature type="region of interest" description="Disordered" evidence="1">
    <location>
        <begin position="232"/>
        <end position="255"/>
    </location>
</feature>
<dbReference type="SUPFAM" id="SSF46785">
    <property type="entry name" value="Winged helix' DNA-binding domain"/>
    <property type="match status" value="1"/>
</dbReference>
<dbReference type="Pfam" id="PF12840">
    <property type="entry name" value="HTH_20"/>
    <property type="match status" value="1"/>
</dbReference>
<dbReference type="Proteomes" id="UP001206128">
    <property type="component" value="Unassembled WGS sequence"/>
</dbReference>
<dbReference type="RefSeq" id="WP_308203939.1">
    <property type="nucleotide sequence ID" value="NZ_JAMTCK010000004.1"/>
</dbReference>
<reference evidence="2" key="1">
    <citation type="submission" date="2022-06" db="EMBL/GenBank/DDBJ databases">
        <title>Genomic Encyclopedia of Archaeal and Bacterial Type Strains, Phase II (KMG-II): from individual species to whole genera.</title>
        <authorList>
            <person name="Goeker M."/>
        </authorList>
    </citation>
    <scope>NUCLEOTIDE SEQUENCE</scope>
    <source>
        <strain evidence="2">DSM 43935</strain>
    </source>
</reference>
<protein>
    <submittedName>
        <fullName evidence="2">Transcriptional regulator, ArsR family</fullName>
    </submittedName>
</protein>
<evidence type="ECO:0000256" key="1">
    <source>
        <dbReference type="SAM" id="MobiDB-lite"/>
    </source>
</evidence>
<dbReference type="InterPro" id="IPR036388">
    <property type="entry name" value="WH-like_DNA-bd_sf"/>
</dbReference>
<name>A0AAE3KG33_9PSEU</name>